<dbReference type="Proteomes" id="UP000290815">
    <property type="component" value="Chromosome"/>
</dbReference>
<name>A0A449AV33_9BACT</name>
<feature type="transmembrane region" description="Helical" evidence="1">
    <location>
        <begin position="54"/>
        <end position="78"/>
    </location>
</feature>
<accession>A0A449AV33</accession>
<evidence type="ECO:0000256" key="1">
    <source>
        <dbReference type="SAM" id="Phobius"/>
    </source>
</evidence>
<organism evidence="2 3">
    <name type="scientific">Mycoplasmopsis glycophila</name>
    <dbReference type="NCBI Taxonomy" id="171285"/>
    <lineage>
        <taxon>Bacteria</taxon>
        <taxon>Bacillati</taxon>
        <taxon>Mycoplasmatota</taxon>
        <taxon>Mycoplasmoidales</taxon>
        <taxon>Metamycoplasmataceae</taxon>
        <taxon>Mycoplasmopsis</taxon>
    </lineage>
</organism>
<protein>
    <submittedName>
        <fullName evidence="2">Uncharacterized protein</fullName>
    </submittedName>
</protein>
<sequence>MKSTKKKRKTILPINHNYKIDKKQQKLVEQIIQENNFDSLDQEKLNELKRFRRTYIWAIIVVVLVFLTCILCVGYFFYRSFF</sequence>
<keyword evidence="3" id="KW-1185">Reference proteome</keyword>
<dbReference type="KEGG" id="mgly:NCTC10194_00364"/>
<keyword evidence="1" id="KW-0812">Transmembrane</keyword>
<dbReference type="AlphaFoldDB" id="A0A449AV33"/>
<dbReference type="RefSeq" id="WP_027333502.1">
    <property type="nucleotide sequence ID" value="NZ_LR215024.1"/>
</dbReference>
<evidence type="ECO:0000313" key="2">
    <source>
        <dbReference type="EMBL" id="VEU70355.1"/>
    </source>
</evidence>
<keyword evidence="1" id="KW-1133">Transmembrane helix</keyword>
<keyword evidence="1" id="KW-0472">Membrane</keyword>
<reference evidence="2 3" key="1">
    <citation type="submission" date="2019-01" db="EMBL/GenBank/DDBJ databases">
        <authorList>
            <consortium name="Pathogen Informatics"/>
        </authorList>
    </citation>
    <scope>NUCLEOTIDE SEQUENCE [LARGE SCALE GENOMIC DNA]</scope>
    <source>
        <strain evidence="2 3">NCTC10194</strain>
    </source>
</reference>
<proteinExistence type="predicted"/>
<gene>
    <name evidence="2" type="ORF">NCTC10194_00364</name>
</gene>
<dbReference type="EMBL" id="LR215024">
    <property type="protein sequence ID" value="VEU70355.1"/>
    <property type="molecule type" value="Genomic_DNA"/>
</dbReference>
<evidence type="ECO:0000313" key="3">
    <source>
        <dbReference type="Proteomes" id="UP000290815"/>
    </source>
</evidence>